<dbReference type="InterPro" id="IPR052523">
    <property type="entry name" value="Trichothecene_AcTrans"/>
</dbReference>
<keyword evidence="2" id="KW-0012">Acyltransferase</keyword>
<dbReference type="PANTHER" id="PTHR42791:SF2">
    <property type="entry name" value="N-ACETYLTRANSFERASE DOMAIN-CONTAINING PROTEIN"/>
    <property type="match status" value="1"/>
</dbReference>
<gene>
    <name evidence="2" type="ORF">K490DRAFT_63857</name>
</gene>
<evidence type="ECO:0000313" key="2">
    <source>
        <dbReference type="EMBL" id="KAF2089723.1"/>
    </source>
</evidence>
<organism evidence="2 3">
    <name type="scientific">Saccharata proteae CBS 121410</name>
    <dbReference type="NCBI Taxonomy" id="1314787"/>
    <lineage>
        <taxon>Eukaryota</taxon>
        <taxon>Fungi</taxon>
        <taxon>Dikarya</taxon>
        <taxon>Ascomycota</taxon>
        <taxon>Pezizomycotina</taxon>
        <taxon>Dothideomycetes</taxon>
        <taxon>Dothideomycetes incertae sedis</taxon>
        <taxon>Botryosphaeriales</taxon>
        <taxon>Saccharataceae</taxon>
        <taxon>Saccharata</taxon>
    </lineage>
</organism>
<dbReference type="AlphaFoldDB" id="A0A6A5YDW9"/>
<dbReference type="OrthoDB" id="2832510at2759"/>
<dbReference type="SUPFAM" id="SSF55729">
    <property type="entry name" value="Acyl-CoA N-acyltransferases (Nat)"/>
    <property type="match status" value="1"/>
</dbReference>
<dbReference type="EMBL" id="ML978714">
    <property type="protein sequence ID" value="KAF2089723.1"/>
    <property type="molecule type" value="Genomic_DNA"/>
</dbReference>
<keyword evidence="3" id="KW-1185">Reference proteome</keyword>
<protein>
    <submittedName>
        <fullName evidence="2">Acyl-CoA N-acyltransferase</fullName>
    </submittedName>
</protein>
<dbReference type="Gene3D" id="3.40.630.30">
    <property type="match status" value="1"/>
</dbReference>
<dbReference type="InterPro" id="IPR000182">
    <property type="entry name" value="GNAT_dom"/>
</dbReference>
<dbReference type="GO" id="GO:0016747">
    <property type="term" value="F:acyltransferase activity, transferring groups other than amino-acyl groups"/>
    <property type="evidence" value="ECO:0007669"/>
    <property type="project" value="InterPro"/>
</dbReference>
<dbReference type="Proteomes" id="UP000799776">
    <property type="component" value="Unassembled WGS sequence"/>
</dbReference>
<sequence length="226" mass="25024">MAPFQILPATPADSLTIVTQCAEPAFHNDTLRLATFPPSLIDPANPHAERDWRVARQQKRINDGMIVHKAVDEESGLIAGFAVWKKPTEGADIEEEKQELHSACPPFAVKEIYDASIDGMENARKQAVGEDRNVWYLAGLATSPLFQRKGIGAQMLQWGIDQSERDGLPIYLEATPAGEPLYRKMGFETVAIIDCAYFLPKGVSYVVHVMLRKPRGEKGESSDFGI</sequence>
<reference evidence="2" key="1">
    <citation type="journal article" date="2020" name="Stud. Mycol.">
        <title>101 Dothideomycetes genomes: a test case for predicting lifestyles and emergence of pathogens.</title>
        <authorList>
            <person name="Haridas S."/>
            <person name="Albert R."/>
            <person name="Binder M."/>
            <person name="Bloem J."/>
            <person name="Labutti K."/>
            <person name="Salamov A."/>
            <person name="Andreopoulos B."/>
            <person name="Baker S."/>
            <person name="Barry K."/>
            <person name="Bills G."/>
            <person name="Bluhm B."/>
            <person name="Cannon C."/>
            <person name="Castanera R."/>
            <person name="Culley D."/>
            <person name="Daum C."/>
            <person name="Ezra D."/>
            <person name="Gonzalez J."/>
            <person name="Henrissat B."/>
            <person name="Kuo A."/>
            <person name="Liang C."/>
            <person name="Lipzen A."/>
            <person name="Lutzoni F."/>
            <person name="Magnuson J."/>
            <person name="Mondo S."/>
            <person name="Nolan M."/>
            <person name="Ohm R."/>
            <person name="Pangilinan J."/>
            <person name="Park H.-J."/>
            <person name="Ramirez L."/>
            <person name="Alfaro M."/>
            <person name="Sun H."/>
            <person name="Tritt A."/>
            <person name="Yoshinaga Y."/>
            <person name="Zwiers L.-H."/>
            <person name="Turgeon B."/>
            <person name="Goodwin S."/>
            <person name="Spatafora J."/>
            <person name="Crous P."/>
            <person name="Grigoriev I."/>
        </authorList>
    </citation>
    <scope>NUCLEOTIDE SEQUENCE</scope>
    <source>
        <strain evidence="2">CBS 121410</strain>
    </source>
</reference>
<evidence type="ECO:0000259" key="1">
    <source>
        <dbReference type="PROSITE" id="PS51186"/>
    </source>
</evidence>
<name>A0A6A5YDW9_9PEZI</name>
<feature type="domain" description="N-acetyltransferase" evidence="1">
    <location>
        <begin position="66"/>
        <end position="216"/>
    </location>
</feature>
<dbReference type="Pfam" id="PF00583">
    <property type="entry name" value="Acetyltransf_1"/>
    <property type="match status" value="1"/>
</dbReference>
<dbReference type="CDD" id="cd04301">
    <property type="entry name" value="NAT_SF"/>
    <property type="match status" value="1"/>
</dbReference>
<dbReference type="PROSITE" id="PS51186">
    <property type="entry name" value="GNAT"/>
    <property type="match status" value="1"/>
</dbReference>
<accession>A0A6A5YDW9</accession>
<dbReference type="PANTHER" id="PTHR42791">
    <property type="entry name" value="GNAT FAMILY ACETYLTRANSFERASE"/>
    <property type="match status" value="1"/>
</dbReference>
<dbReference type="InterPro" id="IPR016181">
    <property type="entry name" value="Acyl_CoA_acyltransferase"/>
</dbReference>
<keyword evidence="2" id="KW-0808">Transferase</keyword>
<proteinExistence type="predicted"/>
<evidence type="ECO:0000313" key="3">
    <source>
        <dbReference type="Proteomes" id="UP000799776"/>
    </source>
</evidence>